<dbReference type="AlphaFoldDB" id="A0A1V9Y8X2"/>
<dbReference type="OrthoDB" id="341578at2759"/>
<evidence type="ECO:0000313" key="3">
    <source>
        <dbReference type="EMBL" id="OQR82190.1"/>
    </source>
</evidence>
<dbReference type="Proteomes" id="UP000243217">
    <property type="component" value="Unassembled WGS sequence"/>
</dbReference>
<dbReference type="InterPro" id="IPR017441">
    <property type="entry name" value="Protein_kinase_ATP_BS"/>
</dbReference>
<dbReference type="InterPro" id="IPR011009">
    <property type="entry name" value="Kinase-like_dom_sf"/>
</dbReference>
<dbReference type="GO" id="GO:0004674">
    <property type="term" value="F:protein serine/threonine kinase activity"/>
    <property type="evidence" value="ECO:0007669"/>
    <property type="project" value="TreeGrafter"/>
</dbReference>
<proteinExistence type="predicted"/>
<dbReference type="PROSITE" id="PS00107">
    <property type="entry name" value="PROTEIN_KINASE_ATP"/>
    <property type="match status" value="1"/>
</dbReference>
<keyword evidence="1" id="KW-0067">ATP-binding</keyword>
<dbReference type="Gene3D" id="1.10.510.10">
    <property type="entry name" value="Transferase(Phosphotransferase) domain 1"/>
    <property type="match status" value="1"/>
</dbReference>
<comment type="caution">
    <text evidence="3">The sequence shown here is derived from an EMBL/GenBank/DDBJ whole genome shotgun (WGS) entry which is preliminary data.</text>
</comment>
<gene>
    <name evidence="3" type="ORF">THRCLA_23232</name>
</gene>
<keyword evidence="3" id="KW-0808">Transferase</keyword>
<dbReference type="Gene3D" id="3.30.200.20">
    <property type="entry name" value="Phosphorylase Kinase, domain 1"/>
    <property type="match status" value="1"/>
</dbReference>
<dbReference type="SUPFAM" id="SSF56112">
    <property type="entry name" value="Protein kinase-like (PK-like)"/>
    <property type="match status" value="1"/>
</dbReference>
<evidence type="ECO:0000256" key="1">
    <source>
        <dbReference type="PROSITE-ProRule" id="PRU10141"/>
    </source>
</evidence>
<dbReference type="InterPro" id="IPR000719">
    <property type="entry name" value="Prot_kinase_dom"/>
</dbReference>
<keyword evidence="3" id="KW-0418">Kinase</keyword>
<evidence type="ECO:0000313" key="4">
    <source>
        <dbReference type="Proteomes" id="UP000243217"/>
    </source>
</evidence>
<feature type="binding site" evidence="1">
    <location>
        <position position="42"/>
    </location>
    <ligand>
        <name>ATP</name>
        <dbReference type="ChEBI" id="CHEBI:30616"/>
    </ligand>
</feature>
<organism evidence="3 4">
    <name type="scientific">Thraustotheca clavata</name>
    <dbReference type="NCBI Taxonomy" id="74557"/>
    <lineage>
        <taxon>Eukaryota</taxon>
        <taxon>Sar</taxon>
        <taxon>Stramenopiles</taxon>
        <taxon>Oomycota</taxon>
        <taxon>Saprolegniomycetes</taxon>
        <taxon>Saprolegniales</taxon>
        <taxon>Achlyaceae</taxon>
        <taxon>Thraustotheca</taxon>
    </lineage>
</organism>
<feature type="domain" description="Protein kinase" evidence="2">
    <location>
        <begin position="15"/>
        <end position="259"/>
    </location>
</feature>
<dbReference type="PROSITE" id="PS50011">
    <property type="entry name" value="PROTEIN_KINASE_DOM"/>
    <property type="match status" value="1"/>
</dbReference>
<accession>A0A1V9Y8X2</accession>
<protein>
    <submittedName>
        <fullName evidence="3">Kinase</fullName>
    </submittedName>
</protein>
<dbReference type="EMBL" id="JNBS01004827">
    <property type="protein sequence ID" value="OQR82190.1"/>
    <property type="molecule type" value="Genomic_DNA"/>
</dbReference>
<dbReference type="InterPro" id="IPR051681">
    <property type="entry name" value="Ser/Thr_Kinases-Pseudokinases"/>
</dbReference>
<dbReference type="PIRSF" id="PIRSF000654">
    <property type="entry name" value="Integrin-linked_kinase"/>
    <property type="match status" value="1"/>
</dbReference>
<dbReference type="Pfam" id="PF00069">
    <property type="entry name" value="Pkinase"/>
    <property type="match status" value="1"/>
</dbReference>
<keyword evidence="4" id="KW-1185">Reference proteome</keyword>
<reference evidence="3 4" key="1">
    <citation type="journal article" date="2014" name="Genome Biol. Evol.">
        <title>The secreted proteins of Achlya hypogyna and Thraustotheca clavata identify the ancestral oomycete secretome and reveal gene acquisitions by horizontal gene transfer.</title>
        <authorList>
            <person name="Misner I."/>
            <person name="Blouin N."/>
            <person name="Leonard G."/>
            <person name="Richards T.A."/>
            <person name="Lane C.E."/>
        </authorList>
    </citation>
    <scope>NUCLEOTIDE SEQUENCE [LARGE SCALE GENOMIC DNA]</scope>
    <source>
        <strain evidence="3 4">ATCC 34112</strain>
    </source>
</reference>
<dbReference type="GO" id="GO:0005524">
    <property type="term" value="F:ATP binding"/>
    <property type="evidence" value="ECO:0007669"/>
    <property type="project" value="UniProtKB-UniRule"/>
</dbReference>
<name>A0A1V9Y8X2_9STRA</name>
<dbReference type="STRING" id="74557.A0A1V9Y8X2"/>
<evidence type="ECO:0000259" key="2">
    <source>
        <dbReference type="PROSITE" id="PS50011"/>
    </source>
</evidence>
<dbReference type="PANTHER" id="PTHR44329">
    <property type="entry name" value="SERINE/THREONINE-PROTEIN KINASE TNNI3K-RELATED"/>
    <property type="match status" value="1"/>
</dbReference>
<keyword evidence="1" id="KW-0547">Nucleotide-binding</keyword>
<sequence>MYPDPPAVEENDVAIVEPSAIGVGASAEVYKAKYKNNLVALKKRRRGEYTITFHSEINIMKSCPSPYIIGLLGVVSEESINPKMILTLMDKGSLKENINNLQISAYEVLKVVAHALEDLHQCGIMHRDINPKNIFLCSTNYIKVGDLGISRDYNALMTLGVGTLIYMAPEVLKSEGSYDYAADIYSLGAVLFEMVTAQTPFAGKNVMPIIRGVSSGELRLTLPKGNTHWLDALATACLQYNPQDRPSAKQVVEFLHKIPQNAQSDKFSQFIVPQDTLNLLIPK</sequence>